<accession>A0A914CF47</accession>
<dbReference type="GO" id="GO:0031902">
    <property type="term" value="C:late endosome membrane"/>
    <property type="evidence" value="ECO:0007669"/>
    <property type="project" value="TreeGrafter"/>
</dbReference>
<evidence type="ECO:0000313" key="11">
    <source>
        <dbReference type="Proteomes" id="UP000887540"/>
    </source>
</evidence>
<comment type="subcellular location">
    <subcellularLocation>
        <location evidence="1">Cell membrane</location>
        <topology evidence="1">Single-pass type I membrane protein</topology>
    </subcellularLocation>
    <subcellularLocation>
        <location evidence="7">Membrane</location>
        <topology evidence="7">Single-pass type I membrane protein</topology>
    </subcellularLocation>
</comment>
<keyword evidence="2 7" id="KW-0812">Transmembrane</keyword>
<keyword evidence="3 9" id="KW-0732">Signal</keyword>
<feature type="transmembrane region" description="Helical" evidence="8">
    <location>
        <begin position="208"/>
        <end position="230"/>
    </location>
</feature>
<dbReference type="InterPro" id="IPR048524">
    <property type="entry name" value="Lamp2-like_TM"/>
</dbReference>
<evidence type="ECO:0000256" key="4">
    <source>
        <dbReference type="ARBA" id="ARBA00022989"/>
    </source>
</evidence>
<organism evidence="11 12">
    <name type="scientific">Acrobeloides nanus</name>
    <dbReference type="NCBI Taxonomy" id="290746"/>
    <lineage>
        <taxon>Eukaryota</taxon>
        <taxon>Metazoa</taxon>
        <taxon>Ecdysozoa</taxon>
        <taxon>Nematoda</taxon>
        <taxon>Chromadorea</taxon>
        <taxon>Rhabditida</taxon>
        <taxon>Tylenchina</taxon>
        <taxon>Cephalobomorpha</taxon>
        <taxon>Cephaloboidea</taxon>
        <taxon>Cephalobidae</taxon>
        <taxon>Acrobeloides</taxon>
    </lineage>
</organism>
<sequence>MKHLFVLLALVGSAFSNHFTFENPTTPGQYCIILDANVSGTIKYLDKLNKTQAYDFVINNTSTSSVSGLCFTTHLNQTAEVLNIAFYPNDITPHIGKPEPWNLTLYFGNQTGKSFELIDYTLLVQFYESFNATANSTTYTKAQGAELEWAAEEKNGFKCSSSGLSLTDGSTVQFKDIKVVAFAMLNNDSFPETQTFEQCKLDIRTSDIVPIIVGACLAGLVVIVLIAYLIGRARAKRQGYASV</sequence>
<dbReference type="InterPro" id="IPR002000">
    <property type="entry name" value="Lysosome-assoc_membr_glycop"/>
</dbReference>
<name>A0A914CF47_9BILA</name>
<evidence type="ECO:0000256" key="8">
    <source>
        <dbReference type="SAM" id="Phobius"/>
    </source>
</evidence>
<keyword evidence="5 7" id="KW-0472">Membrane</keyword>
<dbReference type="PANTHER" id="PTHR11506:SF35">
    <property type="entry name" value="LYSOSOME-ASSOCIATED MEMBRANE GLYCOPROTEIN 5"/>
    <property type="match status" value="1"/>
</dbReference>
<keyword evidence="4 8" id="KW-1133">Transmembrane helix</keyword>
<dbReference type="AlphaFoldDB" id="A0A914CF47"/>
<proteinExistence type="inferred from homology"/>
<dbReference type="PANTHER" id="PTHR11506">
    <property type="entry name" value="LYSOSOME-ASSOCIATED MEMBRANE GLYCOPROTEIN"/>
    <property type="match status" value="1"/>
</dbReference>
<evidence type="ECO:0000256" key="9">
    <source>
        <dbReference type="SAM" id="SignalP"/>
    </source>
</evidence>
<dbReference type="GO" id="GO:0072594">
    <property type="term" value="P:establishment of protein localization to organelle"/>
    <property type="evidence" value="ECO:0007669"/>
    <property type="project" value="TreeGrafter"/>
</dbReference>
<evidence type="ECO:0000256" key="5">
    <source>
        <dbReference type="ARBA" id="ARBA00023136"/>
    </source>
</evidence>
<feature type="chain" id="PRO_5037768930" description="Lysosome-associated membrane glycoprotein 2-like transmembrane domain-containing protein" evidence="9">
    <location>
        <begin position="17"/>
        <end position="243"/>
    </location>
</feature>
<evidence type="ECO:0000256" key="1">
    <source>
        <dbReference type="ARBA" id="ARBA00004251"/>
    </source>
</evidence>
<protein>
    <recommendedName>
        <fullName evidence="10">Lysosome-associated membrane glycoprotein 2-like transmembrane domain-containing protein</fullName>
    </recommendedName>
</protein>
<dbReference type="GO" id="GO:0005886">
    <property type="term" value="C:plasma membrane"/>
    <property type="evidence" value="ECO:0007669"/>
    <property type="project" value="TreeGrafter"/>
</dbReference>
<evidence type="ECO:0000256" key="3">
    <source>
        <dbReference type="ARBA" id="ARBA00022729"/>
    </source>
</evidence>
<dbReference type="PROSITE" id="PS51407">
    <property type="entry name" value="LAMP_3"/>
    <property type="match status" value="1"/>
</dbReference>
<comment type="caution">
    <text evidence="7">Lacks conserved residue(s) required for the propagation of feature annotation.</text>
</comment>
<evidence type="ECO:0000256" key="7">
    <source>
        <dbReference type="PROSITE-ProRule" id="PRU00740"/>
    </source>
</evidence>
<reference evidence="12" key="1">
    <citation type="submission" date="2022-11" db="UniProtKB">
        <authorList>
            <consortium name="WormBaseParasite"/>
        </authorList>
    </citation>
    <scope>IDENTIFICATION</scope>
</reference>
<comment type="similarity">
    <text evidence="7">Belongs to the LAMP family.</text>
</comment>
<dbReference type="WBParaSite" id="ACRNAN_scaffold10083.g29041.t1">
    <property type="protein sequence ID" value="ACRNAN_scaffold10083.g29041.t1"/>
    <property type="gene ID" value="ACRNAN_scaffold10083.g29041"/>
</dbReference>
<evidence type="ECO:0000256" key="6">
    <source>
        <dbReference type="ARBA" id="ARBA00023180"/>
    </source>
</evidence>
<feature type="signal peptide" evidence="9">
    <location>
        <begin position="1"/>
        <end position="16"/>
    </location>
</feature>
<keyword evidence="6" id="KW-0325">Glycoprotein</keyword>
<dbReference type="GO" id="GO:0005765">
    <property type="term" value="C:lysosomal membrane"/>
    <property type="evidence" value="ECO:0007669"/>
    <property type="project" value="TreeGrafter"/>
</dbReference>
<dbReference type="Proteomes" id="UP000887540">
    <property type="component" value="Unplaced"/>
</dbReference>
<keyword evidence="11" id="KW-1185">Reference proteome</keyword>
<evidence type="ECO:0000256" key="2">
    <source>
        <dbReference type="ARBA" id="ARBA00022692"/>
    </source>
</evidence>
<dbReference type="Gene3D" id="2.40.160.110">
    <property type="match status" value="1"/>
</dbReference>
<evidence type="ECO:0000259" key="10">
    <source>
        <dbReference type="Pfam" id="PF21222"/>
    </source>
</evidence>
<evidence type="ECO:0000313" key="12">
    <source>
        <dbReference type="WBParaSite" id="ACRNAN_scaffold10083.g29041.t1"/>
    </source>
</evidence>
<dbReference type="Pfam" id="PF21222">
    <property type="entry name" value="Lamp2_2nd"/>
    <property type="match status" value="1"/>
</dbReference>
<feature type="domain" description="Lysosome-associated membrane glycoprotein 2-like transmembrane" evidence="10">
    <location>
        <begin position="209"/>
        <end position="240"/>
    </location>
</feature>